<proteinExistence type="predicted"/>
<keyword evidence="5" id="KW-0067">ATP-binding</keyword>
<dbReference type="PANTHER" id="PTHR36766:SF40">
    <property type="entry name" value="DISEASE RESISTANCE PROTEIN RGA3"/>
    <property type="match status" value="1"/>
</dbReference>
<dbReference type="SMART" id="SM00369">
    <property type="entry name" value="LRR_TYP"/>
    <property type="match status" value="3"/>
</dbReference>
<keyword evidence="3" id="KW-0547">Nucleotide-binding</keyword>
<gene>
    <name evidence="10" type="ORF">RGQ29_020740</name>
</gene>
<keyword evidence="1" id="KW-0433">Leucine-rich repeat</keyword>
<dbReference type="GO" id="GO:0005524">
    <property type="term" value="F:ATP binding"/>
    <property type="evidence" value="ECO:0007669"/>
    <property type="project" value="UniProtKB-KW"/>
</dbReference>
<dbReference type="GO" id="GO:0043531">
    <property type="term" value="F:ADP binding"/>
    <property type="evidence" value="ECO:0007669"/>
    <property type="project" value="InterPro"/>
</dbReference>
<evidence type="ECO:0000259" key="8">
    <source>
        <dbReference type="Pfam" id="PF23559"/>
    </source>
</evidence>
<evidence type="ECO:0000256" key="1">
    <source>
        <dbReference type="ARBA" id="ARBA00022614"/>
    </source>
</evidence>
<dbReference type="Gene3D" id="3.80.10.10">
    <property type="entry name" value="Ribonuclease Inhibitor"/>
    <property type="match status" value="3"/>
</dbReference>
<feature type="domain" description="R13L1/DRL21-like LRR repeat region" evidence="9">
    <location>
        <begin position="706"/>
        <end position="830"/>
    </location>
</feature>
<dbReference type="InterPro" id="IPR042197">
    <property type="entry name" value="Apaf_helical"/>
</dbReference>
<protein>
    <recommendedName>
        <fullName evidence="12">CC-NBS-LRR protein</fullName>
    </recommendedName>
</protein>
<dbReference type="Pfam" id="PF23559">
    <property type="entry name" value="WHD_DRP"/>
    <property type="match status" value="1"/>
</dbReference>
<feature type="domain" description="NB-ARC" evidence="6">
    <location>
        <begin position="195"/>
        <end position="365"/>
    </location>
</feature>
<dbReference type="InterPro" id="IPR056789">
    <property type="entry name" value="LRR_R13L1-DRL21"/>
</dbReference>
<comment type="caution">
    <text evidence="10">The sequence shown here is derived from an EMBL/GenBank/DDBJ whole genome shotgun (WGS) entry which is preliminary data.</text>
</comment>
<dbReference type="FunFam" id="1.10.10.10:FF:000322">
    <property type="entry name" value="Probable disease resistance protein At1g63360"/>
    <property type="match status" value="1"/>
</dbReference>
<dbReference type="PANTHER" id="PTHR36766">
    <property type="entry name" value="PLANT BROAD-SPECTRUM MILDEW RESISTANCE PROTEIN RPW8"/>
    <property type="match status" value="1"/>
</dbReference>
<dbReference type="InterPro" id="IPR003591">
    <property type="entry name" value="Leu-rich_rpt_typical-subtyp"/>
</dbReference>
<reference evidence="10 11" key="1">
    <citation type="journal article" date="2023" name="G3 (Bethesda)">
        <title>A haplotype-resolved chromosome-scale genome for Quercus rubra L. provides insights into the genetics of adaptive traits for red oak species.</title>
        <authorList>
            <person name="Kapoor B."/>
            <person name="Jenkins J."/>
            <person name="Schmutz J."/>
            <person name="Zhebentyayeva T."/>
            <person name="Kuelheim C."/>
            <person name="Coggeshall M."/>
            <person name="Heim C."/>
            <person name="Lasky J.R."/>
            <person name="Leites L."/>
            <person name="Islam-Faridi N."/>
            <person name="Romero-Severson J."/>
            <person name="DeLeo V.L."/>
            <person name="Lucas S.M."/>
            <person name="Lazic D."/>
            <person name="Gailing O."/>
            <person name="Carlson J."/>
            <person name="Staton M."/>
        </authorList>
    </citation>
    <scope>NUCLEOTIDE SEQUENCE [LARGE SCALE GENOMIC DNA]</scope>
    <source>
        <strain evidence="10">Pseudo-F2</strain>
    </source>
</reference>
<evidence type="ECO:0000256" key="2">
    <source>
        <dbReference type="ARBA" id="ARBA00022737"/>
    </source>
</evidence>
<dbReference type="Pfam" id="PF18052">
    <property type="entry name" value="Rx_N"/>
    <property type="match status" value="1"/>
</dbReference>
<evidence type="ECO:0008006" key="12">
    <source>
        <dbReference type="Google" id="ProtNLM"/>
    </source>
</evidence>
<dbReference type="PRINTS" id="PR00364">
    <property type="entry name" value="DISEASERSIST"/>
</dbReference>
<dbReference type="Gene3D" id="1.10.10.10">
    <property type="entry name" value="Winged helix-like DNA-binding domain superfamily/Winged helix DNA-binding domain"/>
    <property type="match status" value="1"/>
</dbReference>
<dbReference type="Gene3D" id="3.40.50.300">
    <property type="entry name" value="P-loop containing nucleotide triphosphate hydrolases"/>
    <property type="match status" value="1"/>
</dbReference>
<organism evidence="10 11">
    <name type="scientific">Quercus rubra</name>
    <name type="common">Northern red oak</name>
    <name type="synonym">Quercus borealis</name>
    <dbReference type="NCBI Taxonomy" id="3512"/>
    <lineage>
        <taxon>Eukaryota</taxon>
        <taxon>Viridiplantae</taxon>
        <taxon>Streptophyta</taxon>
        <taxon>Embryophyta</taxon>
        <taxon>Tracheophyta</taxon>
        <taxon>Spermatophyta</taxon>
        <taxon>Magnoliopsida</taxon>
        <taxon>eudicotyledons</taxon>
        <taxon>Gunneridae</taxon>
        <taxon>Pentapetalae</taxon>
        <taxon>rosids</taxon>
        <taxon>fabids</taxon>
        <taxon>Fagales</taxon>
        <taxon>Fagaceae</taxon>
        <taxon>Quercus</taxon>
    </lineage>
</organism>
<dbReference type="SUPFAM" id="SSF52058">
    <property type="entry name" value="L domain-like"/>
    <property type="match status" value="1"/>
</dbReference>
<dbReference type="InterPro" id="IPR032675">
    <property type="entry name" value="LRR_dom_sf"/>
</dbReference>
<dbReference type="Gene3D" id="1.20.5.4130">
    <property type="match status" value="1"/>
</dbReference>
<dbReference type="Pfam" id="PF00931">
    <property type="entry name" value="NB-ARC"/>
    <property type="match status" value="1"/>
</dbReference>
<dbReference type="Pfam" id="PF13855">
    <property type="entry name" value="LRR_8"/>
    <property type="match status" value="1"/>
</dbReference>
<dbReference type="GO" id="GO:0051707">
    <property type="term" value="P:response to other organism"/>
    <property type="evidence" value="ECO:0007669"/>
    <property type="project" value="UniProtKB-ARBA"/>
</dbReference>
<evidence type="ECO:0000256" key="3">
    <source>
        <dbReference type="ARBA" id="ARBA00022741"/>
    </source>
</evidence>
<dbReference type="InterPro" id="IPR001611">
    <property type="entry name" value="Leu-rich_rpt"/>
</dbReference>
<evidence type="ECO:0000313" key="11">
    <source>
        <dbReference type="Proteomes" id="UP001324115"/>
    </source>
</evidence>
<evidence type="ECO:0000259" key="7">
    <source>
        <dbReference type="Pfam" id="PF18052"/>
    </source>
</evidence>
<keyword evidence="11" id="KW-1185">Reference proteome</keyword>
<keyword evidence="4" id="KW-0611">Plant defense</keyword>
<dbReference type="GO" id="GO:0006952">
    <property type="term" value="P:defense response"/>
    <property type="evidence" value="ECO:0007669"/>
    <property type="project" value="UniProtKB-KW"/>
</dbReference>
<dbReference type="AlphaFoldDB" id="A0AAN7FG62"/>
<dbReference type="InterPro" id="IPR058922">
    <property type="entry name" value="WHD_DRP"/>
</dbReference>
<feature type="domain" description="Disease resistance N-terminal" evidence="7">
    <location>
        <begin position="15"/>
        <end position="101"/>
    </location>
</feature>
<dbReference type="InterPro" id="IPR041118">
    <property type="entry name" value="Rx_N"/>
</dbReference>
<dbReference type="Gene3D" id="1.10.8.430">
    <property type="entry name" value="Helical domain of apoptotic protease-activating factors"/>
    <property type="match status" value="1"/>
</dbReference>
<name>A0AAN7FG62_QUERU</name>
<dbReference type="EMBL" id="JAXUIC010000005">
    <property type="protein sequence ID" value="KAK4590309.1"/>
    <property type="molecule type" value="Genomic_DNA"/>
</dbReference>
<evidence type="ECO:0000259" key="6">
    <source>
        <dbReference type="Pfam" id="PF00931"/>
    </source>
</evidence>
<evidence type="ECO:0000256" key="4">
    <source>
        <dbReference type="ARBA" id="ARBA00022821"/>
    </source>
</evidence>
<keyword evidence="2" id="KW-0677">Repeat</keyword>
<dbReference type="InterPro" id="IPR002182">
    <property type="entry name" value="NB-ARC"/>
</dbReference>
<dbReference type="Pfam" id="PF25019">
    <property type="entry name" value="LRR_R13L1-DRL21"/>
    <property type="match status" value="1"/>
</dbReference>
<dbReference type="Proteomes" id="UP001324115">
    <property type="component" value="Unassembled WGS sequence"/>
</dbReference>
<dbReference type="InterPro" id="IPR036388">
    <property type="entry name" value="WH-like_DNA-bd_sf"/>
</dbReference>
<feature type="domain" description="Disease resistance protein winged helix" evidence="8">
    <location>
        <begin position="449"/>
        <end position="517"/>
    </location>
</feature>
<dbReference type="SUPFAM" id="SSF52540">
    <property type="entry name" value="P-loop containing nucleoside triphosphate hydrolases"/>
    <property type="match status" value="1"/>
</dbReference>
<accession>A0AAN7FG62</accession>
<evidence type="ECO:0000313" key="10">
    <source>
        <dbReference type="EMBL" id="KAK4590309.1"/>
    </source>
</evidence>
<dbReference type="InterPro" id="IPR027417">
    <property type="entry name" value="P-loop_NTPase"/>
</dbReference>
<evidence type="ECO:0000259" key="9">
    <source>
        <dbReference type="Pfam" id="PF25019"/>
    </source>
</evidence>
<evidence type="ECO:0000256" key="5">
    <source>
        <dbReference type="ARBA" id="ARBA00022840"/>
    </source>
</evidence>
<sequence>MVLEIFGEAFLSALLGPLFDRLTSPLIKKFFGDSDNQSLLEKLRSYLLTVNAVLIDAEEKQITNPRVKEWVNQLKDVAYQADDLLDEIDTIALSRKLKDEAKVKGKVKVKQKVKVMAKQVLDLFPNSNSNEEKEVSVKLDTKMESRLKKIVERLGYLAKERDLLDLKESVRPKPPPMLPTTSLVDENSKVFGRDKVKEELKIFLLSDNAQDNEIPVIAVTGIGGVGKTTLAQFLYNDLEVVRNFKLRAWVYVSEEFDVFKTTRTIYESFTLRNCNVRDLNVLQIRLREKLKKKRFLLVLDGIWNMNFSDWDLLSKPLIVGDCKSKIIVTTCNQSVASIMRAVVTYRLPHLSDEDCWSLFVKHAYRTSNPEEPLRTIGMKIVKKCNGLPLAVKTLGSLLRSKVEVEEWQCIMNSKIWDLPNDKSSILPSLRLSYYHLPSHLKQCFSYCAMFPKDYEFEKEKLVLLWMAEGFLQQPKGKETMEEIGGVYFNELLSRSFFQPSSYNNWCFVMHELVNDLAQLVSGEFCCKFEDGNSRAIPEKARHFACLAERLDGPEKFVGLSELKSLRTFLPLSTSNFSQCCDLSTTVIDGWLPSMKRLRVLTFSCYKITKLPDSLGQLIHLRYLDLSQTLITKLPSSTCSLHNLQTLLLSRCRNFTVLPVNMGDLLNLRHLDVSETNLIELPPEFGRLKNLRVLTDFVLNGDSGSKISELGKLSHLRSSLSISKLEYVGDAAEALEANLQNKNYLKKLVFKWTDDAHGVHKQTVVLENLQPHKNLEKLTIEKYGGSKFPNWLGDASFSNMVLVRLSQCRNCTSLPPLGQLSSLQELYIEKMGGLRVLDSEFCGNNHFPFGSLKTLSFEEMPRWERWMHEGKFPSLRVLRIRQCIELIERLPEQAFLPCLQTLELSNCTNISQFPEGSLPLHLTSLVITNCNNLTPQKEWGLQGMVALTRFEIEGGCSNVTSFPEEGLLPNTLTFLRISRLPNLKFLVNGLRDVTSLETLDINCCEKLESMQELPNTLTSLLIKKCLLLGPRCEEGGEDWPKISHIASISISHN</sequence>